<dbReference type="Proteomes" id="UP001341444">
    <property type="component" value="Unassembled WGS sequence"/>
</dbReference>
<evidence type="ECO:0000313" key="3">
    <source>
        <dbReference type="Proteomes" id="UP001341444"/>
    </source>
</evidence>
<name>A0ABU6MNG2_9BACI</name>
<gene>
    <name evidence="2" type="ORF">P4T90_21020</name>
</gene>
<dbReference type="Pfam" id="PF12867">
    <property type="entry name" value="DinB_2"/>
    <property type="match status" value="1"/>
</dbReference>
<protein>
    <submittedName>
        <fullName evidence="2">DinB family protein</fullName>
    </submittedName>
</protein>
<dbReference type="SUPFAM" id="SSF109854">
    <property type="entry name" value="DinB/YfiT-like putative metalloenzymes"/>
    <property type="match status" value="1"/>
</dbReference>
<organism evidence="2 3">
    <name type="scientific">Heyndrickxia acidicola</name>
    <dbReference type="NCBI Taxonomy" id="209389"/>
    <lineage>
        <taxon>Bacteria</taxon>
        <taxon>Bacillati</taxon>
        <taxon>Bacillota</taxon>
        <taxon>Bacilli</taxon>
        <taxon>Bacillales</taxon>
        <taxon>Bacillaceae</taxon>
        <taxon>Heyndrickxia</taxon>
    </lineage>
</organism>
<comment type="caution">
    <text evidence="2">The sequence shown here is derived from an EMBL/GenBank/DDBJ whole genome shotgun (WGS) entry which is preliminary data.</text>
</comment>
<dbReference type="Gene3D" id="1.20.120.450">
    <property type="entry name" value="dinb family like domain"/>
    <property type="match status" value="1"/>
</dbReference>
<keyword evidence="3" id="KW-1185">Reference proteome</keyword>
<dbReference type="InterPro" id="IPR034660">
    <property type="entry name" value="DinB/YfiT-like"/>
</dbReference>
<dbReference type="RefSeq" id="WP_066263746.1">
    <property type="nucleotide sequence ID" value="NZ_JARMAB010000036.1"/>
</dbReference>
<reference evidence="2 3" key="1">
    <citation type="submission" date="2023-03" db="EMBL/GenBank/DDBJ databases">
        <title>Bacillus Genome Sequencing.</title>
        <authorList>
            <person name="Dunlap C."/>
        </authorList>
    </citation>
    <scope>NUCLEOTIDE SEQUENCE [LARGE SCALE GENOMIC DNA]</scope>
    <source>
        <strain evidence="2 3">B-23453</strain>
    </source>
</reference>
<evidence type="ECO:0000313" key="2">
    <source>
        <dbReference type="EMBL" id="MED1205521.1"/>
    </source>
</evidence>
<evidence type="ECO:0000259" key="1">
    <source>
        <dbReference type="Pfam" id="PF12867"/>
    </source>
</evidence>
<dbReference type="InterPro" id="IPR024775">
    <property type="entry name" value="DinB-like"/>
</dbReference>
<dbReference type="EMBL" id="JARMAB010000036">
    <property type="protein sequence ID" value="MED1205521.1"/>
    <property type="molecule type" value="Genomic_DNA"/>
</dbReference>
<sequence length="160" mass="18628">MDENQQIREELWKAVDGLSDEQLNKQVEKDHWSIIQILEHLYLTETAVTKSIAVELKNEESQPADNKPIHLALDRSTKIQAPAYARPSDKFQTLSEVKQKLQNARTKLIEVCNEADPFMLDQKSFMHPVFGPMSIRQWIPFVGLHEKRHLEQIEELKKSL</sequence>
<proteinExistence type="predicted"/>
<feature type="domain" description="DinB-like" evidence="1">
    <location>
        <begin position="6"/>
        <end position="153"/>
    </location>
</feature>
<accession>A0ABU6MNG2</accession>